<dbReference type="Pfam" id="PF07591">
    <property type="entry name" value="PT-HINT"/>
    <property type="match status" value="1"/>
</dbReference>
<dbReference type="RefSeq" id="WP_225963400.1">
    <property type="nucleotide sequence ID" value="NZ_JADBEK010000001.1"/>
</dbReference>
<dbReference type="Gene3D" id="2.170.16.10">
    <property type="entry name" value="Hedgehog/Intein (Hint) domain"/>
    <property type="match status" value="1"/>
</dbReference>
<dbReference type="CDD" id="cd00081">
    <property type="entry name" value="Hint"/>
    <property type="match status" value="1"/>
</dbReference>
<evidence type="ECO:0008006" key="3">
    <source>
        <dbReference type="Google" id="ProtNLM"/>
    </source>
</evidence>
<dbReference type="InterPro" id="IPR036844">
    <property type="entry name" value="Hint_dom_sf"/>
</dbReference>
<organism evidence="1 2">
    <name type="scientific">Nonomuraea angiospora</name>
    <dbReference type="NCBI Taxonomy" id="46172"/>
    <lineage>
        <taxon>Bacteria</taxon>
        <taxon>Bacillati</taxon>
        <taxon>Actinomycetota</taxon>
        <taxon>Actinomycetes</taxon>
        <taxon>Streptosporangiales</taxon>
        <taxon>Streptosporangiaceae</taxon>
        <taxon>Nonomuraea</taxon>
    </lineage>
</organism>
<reference evidence="1 2" key="1">
    <citation type="submission" date="2020-10" db="EMBL/GenBank/DDBJ databases">
        <title>Sequencing the genomes of 1000 actinobacteria strains.</title>
        <authorList>
            <person name="Klenk H.-P."/>
        </authorList>
    </citation>
    <scope>NUCLEOTIDE SEQUENCE [LARGE SCALE GENOMIC DNA]</scope>
    <source>
        <strain evidence="1 2">DSM 43173</strain>
    </source>
</reference>
<gene>
    <name evidence="1" type="ORF">H4W80_002632</name>
</gene>
<protein>
    <recommendedName>
        <fullName evidence="3">Intein C-terminal splicing domain-containing protein</fullName>
    </recommendedName>
</protein>
<accession>A0ABR9LUQ7</accession>
<sequence length="239" mass="25988">MRQKASAVSPRPLKHLVKVGSGIAKACSSFVPGTLVLMADGSHKPIEDVRVGDEVLATDPTTGETVAKKVTALINGSGTKHLVEITIKAEGADKADPQSIWVDATYLQPGTWLRTSVGTRIQITSVKRWTTTQKVHNLSIDGIPTYYVGSGGVDVLVHNTSCPTLIKLIRNSPVDYATKIANGHGFTKRVEKRKEFPGTSTRKEYADLIRDIIKTGEARNVKNQPGCRILEKWSCSLLE</sequence>
<evidence type="ECO:0000313" key="2">
    <source>
        <dbReference type="Proteomes" id="UP000633509"/>
    </source>
</evidence>
<dbReference type="SUPFAM" id="SSF51294">
    <property type="entry name" value="Hedgehog/intein (Hint) domain"/>
    <property type="match status" value="1"/>
</dbReference>
<keyword evidence="2" id="KW-1185">Reference proteome</keyword>
<proteinExistence type="predicted"/>
<evidence type="ECO:0000313" key="1">
    <source>
        <dbReference type="EMBL" id="MBE1584374.1"/>
    </source>
</evidence>
<dbReference type="Proteomes" id="UP000633509">
    <property type="component" value="Unassembled WGS sequence"/>
</dbReference>
<comment type="caution">
    <text evidence="1">The sequence shown here is derived from an EMBL/GenBank/DDBJ whole genome shotgun (WGS) entry which is preliminary data.</text>
</comment>
<name>A0ABR9LUQ7_9ACTN</name>
<dbReference type="EMBL" id="JADBEK010000001">
    <property type="protein sequence ID" value="MBE1584374.1"/>
    <property type="molecule type" value="Genomic_DNA"/>
</dbReference>